<name>A0AAU9QXI8_9VIBR</name>
<comment type="caution">
    <text evidence="1">The sequence shown here is derived from an EMBL/GenBank/DDBJ whole genome shotgun (WGS) entry which is preliminary data.</text>
</comment>
<proteinExistence type="predicted"/>
<evidence type="ECO:0000313" key="1">
    <source>
        <dbReference type="EMBL" id="CAH1603872.1"/>
    </source>
</evidence>
<evidence type="ECO:0000313" key="2">
    <source>
        <dbReference type="Proteomes" id="UP001295462"/>
    </source>
</evidence>
<gene>
    <name evidence="1" type="ORF">THF1A12_860003</name>
</gene>
<dbReference type="Proteomes" id="UP001295462">
    <property type="component" value="Unassembled WGS sequence"/>
</dbReference>
<accession>A0AAU9QXI8</accession>
<reference evidence="1" key="1">
    <citation type="submission" date="2022-01" db="EMBL/GenBank/DDBJ databases">
        <authorList>
            <person name="Lagorce A."/>
        </authorList>
    </citation>
    <scope>NUCLEOTIDE SEQUENCE</scope>
    <source>
        <strain evidence="1">Th15_F1_A12</strain>
    </source>
</reference>
<sequence>MTRVQCTFRLPQNVVDLIDSQEGESRTEKLLKLIGMEESNVIQSVIDDVLHDRLLMIEKRLTELEVERKKVNKPVATTLNGANQKRKEETIRFIENELMTLTVEQVDHASKARYPLSEVRKMTGITKSQSDTYADMIREFLNGKSEDLSK</sequence>
<protein>
    <submittedName>
        <fullName evidence="1">Uncharacterized protein</fullName>
    </submittedName>
</protein>
<dbReference type="RefSeq" id="WP_409590410.1">
    <property type="nucleotide sequence ID" value="NZ_CAKMTZ010000142.1"/>
</dbReference>
<organism evidence="1 2">
    <name type="scientific">Vibrio jasicida</name>
    <dbReference type="NCBI Taxonomy" id="766224"/>
    <lineage>
        <taxon>Bacteria</taxon>
        <taxon>Pseudomonadati</taxon>
        <taxon>Pseudomonadota</taxon>
        <taxon>Gammaproteobacteria</taxon>
        <taxon>Vibrionales</taxon>
        <taxon>Vibrionaceae</taxon>
        <taxon>Vibrio</taxon>
    </lineage>
</organism>
<dbReference type="AlphaFoldDB" id="A0AAU9QXI8"/>
<dbReference type="EMBL" id="CAKMUD010000145">
    <property type="protein sequence ID" value="CAH1603872.1"/>
    <property type="molecule type" value="Genomic_DNA"/>
</dbReference>